<organism evidence="6 7">
    <name type="scientific">Calderihabitans maritimus</name>
    <dbReference type="NCBI Taxonomy" id="1246530"/>
    <lineage>
        <taxon>Bacteria</taxon>
        <taxon>Bacillati</taxon>
        <taxon>Bacillota</taxon>
        <taxon>Clostridia</taxon>
        <taxon>Neomoorellales</taxon>
        <taxon>Calderihabitantaceae</taxon>
        <taxon>Calderihabitans</taxon>
    </lineage>
</organism>
<dbReference type="NCBIfam" id="NF033788">
    <property type="entry name" value="HTH_metalloreg"/>
    <property type="match status" value="1"/>
</dbReference>
<dbReference type="InterPro" id="IPR011991">
    <property type="entry name" value="ArsR-like_HTH"/>
</dbReference>
<evidence type="ECO:0000259" key="5">
    <source>
        <dbReference type="PROSITE" id="PS50987"/>
    </source>
</evidence>
<dbReference type="InterPro" id="IPR051011">
    <property type="entry name" value="Metal_resp_trans_reg"/>
</dbReference>
<dbReference type="RefSeq" id="WP_088553863.1">
    <property type="nucleotide sequence ID" value="NZ_BDGJ01000084.1"/>
</dbReference>
<protein>
    <submittedName>
        <fullName evidence="6">ArsR family transcriptional regulator</fullName>
    </submittedName>
</protein>
<keyword evidence="3" id="KW-0804">Transcription</keyword>
<dbReference type="SMART" id="SM00418">
    <property type="entry name" value="HTH_ARSR"/>
    <property type="match status" value="1"/>
</dbReference>
<dbReference type="EMBL" id="BDGJ01000084">
    <property type="protein sequence ID" value="GAW92541.1"/>
    <property type="molecule type" value="Genomic_DNA"/>
</dbReference>
<evidence type="ECO:0000256" key="1">
    <source>
        <dbReference type="ARBA" id="ARBA00023015"/>
    </source>
</evidence>
<sequence length="119" mass="13722">MEKKTETCEAFCFDAEAVMQVKEKLLAEEEVSYMAETFKVLGDRTRINILQALMQKELCVCDLSAVLEMSPSAVSHQLRVLRNARLVKYRKEGKNVYYSIDDQHVAVLFEQVLEHVRHG</sequence>
<dbReference type="Pfam" id="PF01022">
    <property type="entry name" value="HTH_5"/>
    <property type="match status" value="1"/>
</dbReference>
<dbReference type="PANTHER" id="PTHR43132">
    <property type="entry name" value="ARSENICAL RESISTANCE OPERON REPRESSOR ARSR-RELATED"/>
    <property type="match status" value="1"/>
</dbReference>
<dbReference type="CDD" id="cd00090">
    <property type="entry name" value="HTH_ARSR"/>
    <property type="match status" value="1"/>
</dbReference>
<dbReference type="InterPro" id="IPR018334">
    <property type="entry name" value="ArsR_HTH"/>
</dbReference>
<keyword evidence="2" id="KW-0238">DNA-binding</keyword>
<dbReference type="OrthoDB" id="9794330at2"/>
<dbReference type="InterPro" id="IPR001845">
    <property type="entry name" value="HTH_ArsR_DNA-bd_dom"/>
</dbReference>
<accession>A0A1Z5HT88</accession>
<evidence type="ECO:0000256" key="2">
    <source>
        <dbReference type="ARBA" id="ARBA00023125"/>
    </source>
</evidence>
<evidence type="ECO:0000313" key="6">
    <source>
        <dbReference type="EMBL" id="GAW92541.1"/>
    </source>
</evidence>
<dbReference type="SUPFAM" id="SSF46785">
    <property type="entry name" value="Winged helix' DNA-binding domain"/>
    <property type="match status" value="1"/>
</dbReference>
<name>A0A1Z5HT88_9FIRM</name>
<dbReference type="InterPro" id="IPR036390">
    <property type="entry name" value="WH_DNA-bd_sf"/>
</dbReference>
<dbReference type="Gene3D" id="1.10.10.10">
    <property type="entry name" value="Winged helix-like DNA-binding domain superfamily/Winged helix DNA-binding domain"/>
    <property type="match status" value="1"/>
</dbReference>
<evidence type="ECO:0000256" key="3">
    <source>
        <dbReference type="ARBA" id="ARBA00023163"/>
    </source>
</evidence>
<dbReference type="GO" id="GO:0003677">
    <property type="term" value="F:DNA binding"/>
    <property type="evidence" value="ECO:0007669"/>
    <property type="project" value="UniProtKB-KW"/>
</dbReference>
<dbReference type="Proteomes" id="UP000197032">
    <property type="component" value="Unassembled WGS sequence"/>
</dbReference>
<keyword evidence="7" id="KW-1185">Reference proteome</keyword>
<dbReference type="PROSITE" id="PS00846">
    <property type="entry name" value="HTH_ARSR_1"/>
    <property type="match status" value="1"/>
</dbReference>
<dbReference type="GO" id="GO:0046686">
    <property type="term" value="P:response to cadmium ion"/>
    <property type="evidence" value="ECO:0007669"/>
    <property type="project" value="UniProtKB-KW"/>
</dbReference>
<dbReference type="PROSITE" id="PS50987">
    <property type="entry name" value="HTH_ARSR_2"/>
    <property type="match status" value="1"/>
</dbReference>
<dbReference type="InterPro" id="IPR036388">
    <property type="entry name" value="WH-like_DNA-bd_sf"/>
</dbReference>
<gene>
    <name evidence="6" type="ORF">KKC1_16950</name>
</gene>
<dbReference type="GO" id="GO:0003700">
    <property type="term" value="F:DNA-binding transcription factor activity"/>
    <property type="evidence" value="ECO:0007669"/>
    <property type="project" value="InterPro"/>
</dbReference>
<reference evidence="7" key="1">
    <citation type="journal article" date="2017" name="Appl. Environ. Microbiol.">
        <title>Genomic analysis of Calderihabitans maritimus KKC1, a thermophilic hydrogenogenic carboxydotrophic bacterium isolated from marine sediment.</title>
        <authorList>
            <person name="Omae K."/>
            <person name="Yoneda Y."/>
            <person name="Fukuyama Y."/>
            <person name="Yoshida T."/>
            <person name="Sako Y."/>
        </authorList>
    </citation>
    <scope>NUCLEOTIDE SEQUENCE [LARGE SCALE GENOMIC DNA]</scope>
    <source>
        <strain evidence="7">KKC1</strain>
    </source>
</reference>
<evidence type="ECO:0000256" key="4">
    <source>
        <dbReference type="ARBA" id="ARBA00043263"/>
    </source>
</evidence>
<feature type="domain" description="HTH arsR-type" evidence="5">
    <location>
        <begin position="26"/>
        <end position="119"/>
    </location>
</feature>
<dbReference type="AlphaFoldDB" id="A0A1Z5HT88"/>
<proteinExistence type="predicted"/>
<keyword evidence="4" id="KW-0105">Cadmium resistance</keyword>
<evidence type="ECO:0000313" key="7">
    <source>
        <dbReference type="Proteomes" id="UP000197032"/>
    </source>
</evidence>
<dbReference type="PANTHER" id="PTHR43132:SF6">
    <property type="entry name" value="HTH-TYPE TRANSCRIPTIONAL REPRESSOR CZRA"/>
    <property type="match status" value="1"/>
</dbReference>
<dbReference type="PRINTS" id="PR00778">
    <property type="entry name" value="HTHARSR"/>
</dbReference>
<comment type="caution">
    <text evidence="6">The sequence shown here is derived from an EMBL/GenBank/DDBJ whole genome shotgun (WGS) entry which is preliminary data.</text>
</comment>
<keyword evidence="1" id="KW-0805">Transcription regulation</keyword>